<organism evidence="2">
    <name type="scientific">Anguilla anguilla</name>
    <name type="common">European freshwater eel</name>
    <name type="synonym">Muraena anguilla</name>
    <dbReference type="NCBI Taxonomy" id="7936"/>
    <lineage>
        <taxon>Eukaryota</taxon>
        <taxon>Metazoa</taxon>
        <taxon>Chordata</taxon>
        <taxon>Craniata</taxon>
        <taxon>Vertebrata</taxon>
        <taxon>Euteleostomi</taxon>
        <taxon>Actinopterygii</taxon>
        <taxon>Neopterygii</taxon>
        <taxon>Teleostei</taxon>
        <taxon>Anguilliformes</taxon>
        <taxon>Anguillidae</taxon>
        <taxon>Anguilla</taxon>
    </lineage>
</organism>
<keyword evidence="1" id="KW-0472">Membrane</keyword>
<reference evidence="2" key="2">
    <citation type="journal article" date="2015" name="Fish Shellfish Immunol.">
        <title>Early steps in the European eel (Anguilla anguilla)-Vibrio vulnificus interaction in the gills: Role of the RtxA13 toxin.</title>
        <authorList>
            <person name="Callol A."/>
            <person name="Pajuelo D."/>
            <person name="Ebbesson L."/>
            <person name="Teles M."/>
            <person name="MacKenzie S."/>
            <person name="Amaro C."/>
        </authorList>
    </citation>
    <scope>NUCLEOTIDE SEQUENCE</scope>
</reference>
<feature type="transmembrane region" description="Helical" evidence="1">
    <location>
        <begin position="6"/>
        <end position="26"/>
    </location>
</feature>
<keyword evidence="1" id="KW-0812">Transmembrane</keyword>
<keyword evidence="1" id="KW-1133">Transmembrane helix</keyword>
<reference evidence="2" key="1">
    <citation type="submission" date="2014-11" db="EMBL/GenBank/DDBJ databases">
        <authorList>
            <person name="Amaro Gonzalez C."/>
        </authorList>
    </citation>
    <scope>NUCLEOTIDE SEQUENCE</scope>
</reference>
<evidence type="ECO:0000256" key="1">
    <source>
        <dbReference type="SAM" id="Phobius"/>
    </source>
</evidence>
<name>A0A0E9S7C2_ANGAN</name>
<evidence type="ECO:0000313" key="2">
    <source>
        <dbReference type="EMBL" id="JAH37304.1"/>
    </source>
</evidence>
<dbReference type="AlphaFoldDB" id="A0A0E9S7C2"/>
<accession>A0A0E9S7C2</accession>
<protein>
    <submittedName>
        <fullName evidence="2">Uncharacterized protein</fullName>
    </submittedName>
</protein>
<proteinExistence type="predicted"/>
<sequence>MVYNILVSISCSVTDFFYCLIACHFLKNRSTSFHFLCLVIPELVKA</sequence>
<dbReference type="EMBL" id="GBXM01071273">
    <property type="protein sequence ID" value="JAH37304.1"/>
    <property type="molecule type" value="Transcribed_RNA"/>
</dbReference>